<keyword evidence="3 5" id="KW-1133">Transmembrane helix</keyword>
<feature type="transmembrane region" description="Helical" evidence="5">
    <location>
        <begin position="239"/>
        <end position="261"/>
    </location>
</feature>
<dbReference type="InterPro" id="IPR013525">
    <property type="entry name" value="ABC2_TM"/>
</dbReference>
<name>A0A6J6E227_9ZZZZ</name>
<evidence type="ECO:0000256" key="5">
    <source>
        <dbReference type="SAM" id="Phobius"/>
    </source>
</evidence>
<evidence type="ECO:0000256" key="4">
    <source>
        <dbReference type="ARBA" id="ARBA00023136"/>
    </source>
</evidence>
<evidence type="ECO:0000256" key="3">
    <source>
        <dbReference type="ARBA" id="ARBA00022989"/>
    </source>
</evidence>
<dbReference type="GO" id="GO:0043190">
    <property type="term" value="C:ATP-binding cassette (ABC) transporter complex"/>
    <property type="evidence" value="ECO:0007669"/>
    <property type="project" value="InterPro"/>
</dbReference>
<dbReference type="InterPro" id="IPR047817">
    <property type="entry name" value="ABC2_TM_bact-type"/>
</dbReference>
<dbReference type="AlphaFoldDB" id="A0A6J6E227"/>
<feature type="transmembrane region" description="Helical" evidence="5">
    <location>
        <begin position="115"/>
        <end position="142"/>
    </location>
</feature>
<evidence type="ECO:0000256" key="2">
    <source>
        <dbReference type="ARBA" id="ARBA00022692"/>
    </source>
</evidence>
<gene>
    <name evidence="7" type="ORF">UFOPK1726_00124</name>
</gene>
<sequence>MSITTEPKVVKPYGALYVAEYRIRNMMRFKALIVMVSIGNPFLYLLSIGVGVGALIDSNNLIDGVPYLTFLAPALLANAAIAGGMDETVFPTLHGFKWGKIFFGINSTPITGSQIAIGVFLAAMARVVFLVTIYWIVLYLFGALETSYSWLAIPTAIFAGACFAAMMLALAAKMENDNLFFTFISRFVIMPLFLFSGTFFPLSAMPIYLQWIGWISPLWHATELGRFLTYGREISNQMLFLHVAFLSVILIVGLFFAVRYYTRRLAK</sequence>
<evidence type="ECO:0000259" key="6">
    <source>
        <dbReference type="PROSITE" id="PS51012"/>
    </source>
</evidence>
<keyword evidence="4 5" id="KW-0472">Membrane</keyword>
<organism evidence="7">
    <name type="scientific">freshwater metagenome</name>
    <dbReference type="NCBI Taxonomy" id="449393"/>
    <lineage>
        <taxon>unclassified sequences</taxon>
        <taxon>metagenomes</taxon>
        <taxon>ecological metagenomes</taxon>
    </lineage>
</organism>
<evidence type="ECO:0000313" key="7">
    <source>
        <dbReference type="EMBL" id="CAB4568293.1"/>
    </source>
</evidence>
<dbReference type="PANTHER" id="PTHR43229">
    <property type="entry name" value="NODULATION PROTEIN J"/>
    <property type="match status" value="1"/>
</dbReference>
<reference evidence="7" key="1">
    <citation type="submission" date="2020-05" db="EMBL/GenBank/DDBJ databases">
        <authorList>
            <person name="Chiriac C."/>
            <person name="Salcher M."/>
            <person name="Ghai R."/>
            <person name="Kavagutti S V."/>
        </authorList>
    </citation>
    <scope>NUCLEOTIDE SEQUENCE</scope>
</reference>
<evidence type="ECO:0000256" key="1">
    <source>
        <dbReference type="ARBA" id="ARBA00004141"/>
    </source>
</evidence>
<dbReference type="PRINTS" id="PR00164">
    <property type="entry name" value="ABC2TRNSPORT"/>
</dbReference>
<dbReference type="PROSITE" id="PS51012">
    <property type="entry name" value="ABC_TM2"/>
    <property type="match status" value="1"/>
</dbReference>
<feature type="domain" description="ABC transmembrane type-2" evidence="6">
    <location>
        <begin position="32"/>
        <end position="264"/>
    </location>
</feature>
<dbReference type="Pfam" id="PF01061">
    <property type="entry name" value="ABC2_membrane"/>
    <property type="match status" value="1"/>
</dbReference>
<dbReference type="InterPro" id="IPR051784">
    <property type="entry name" value="Nod_factor_ABC_transporter"/>
</dbReference>
<comment type="subcellular location">
    <subcellularLocation>
        <location evidence="1">Membrane</location>
        <topology evidence="1">Multi-pass membrane protein</topology>
    </subcellularLocation>
</comment>
<accession>A0A6J6E227</accession>
<dbReference type="GO" id="GO:0140359">
    <property type="term" value="F:ABC-type transporter activity"/>
    <property type="evidence" value="ECO:0007669"/>
    <property type="project" value="InterPro"/>
</dbReference>
<feature type="transmembrane region" description="Helical" evidence="5">
    <location>
        <begin position="183"/>
        <end position="209"/>
    </location>
</feature>
<feature type="transmembrane region" description="Helical" evidence="5">
    <location>
        <begin position="31"/>
        <end position="56"/>
    </location>
</feature>
<dbReference type="InterPro" id="IPR000412">
    <property type="entry name" value="ABC_2_transport"/>
</dbReference>
<dbReference type="PANTHER" id="PTHR43229:SF2">
    <property type="entry name" value="NODULATION PROTEIN J"/>
    <property type="match status" value="1"/>
</dbReference>
<protein>
    <submittedName>
        <fullName evidence="7">Unannotated protein</fullName>
    </submittedName>
</protein>
<dbReference type="PIRSF" id="PIRSF006648">
    <property type="entry name" value="DrrB"/>
    <property type="match status" value="1"/>
</dbReference>
<proteinExistence type="predicted"/>
<feature type="transmembrane region" description="Helical" evidence="5">
    <location>
        <begin position="68"/>
        <end position="94"/>
    </location>
</feature>
<feature type="transmembrane region" description="Helical" evidence="5">
    <location>
        <begin position="148"/>
        <end position="171"/>
    </location>
</feature>
<dbReference type="EMBL" id="CAEZTT010000006">
    <property type="protein sequence ID" value="CAB4568293.1"/>
    <property type="molecule type" value="Genomic_DNA"/>
</dbReference>
<keyword evidence="2 5" id="KW-0812">Transmembrane</keyword>